<evidence type="ECO:0000313" key="2">
    <source>
        <dbReference type="Proteomes" id="UP000003793"/>
    </source>
</evidence>
<name>C0BA40_9FIRM</name>
<dbReference type="HOGENOM" id="CLU_1376138_0_0_9"/>
<comment type="caution">
    <text evidence="1">The sequence shown here is derived from an EMBL/GenBank/DDBJ whole genome shotgun (WGS) entry which is preliminary data.</text>
</comment>
<dbReference type="Proteomes" id="UP000003793">
    <property type="component" value="Unassembled WGS sequence"/>
</dbReference>
<gene>
    <name evidence="1" type="ORF">COPCOM_02667</name>
</gene>
<reference evidence="1 2" key="1">
    <citation type="submission" date="2009-02" db="EMBL/GenBank/DDBJ databases">
        <authorList>
            <person name="Fulton L."/>
            <person name="Clifton S."/>
            <person name="Fulton B."/>
            <person name="Xu J."/>
            <person name="Minx P."/>
            <person name="Pepin K.H."/>
            <person name="Johnson M."/>
            <person name="Bhonagiri V."/>
            <person name="Nash W.E."/>
            <person name="Mardis E.R."/>
            <person name="Wilson R.K."/>
        </authorList>
    </citation>
    <scope>NUCLEOTIDE SEQUENCE [LARGE SCALE GENOMIC DNA]</scope>
    <source>
        <strain evidence="1 2">ATCC 27758</strain>
    </source>
</reference>
<protein>
    <submittedName>
        <fullName evidence="1">Uncharacterized protein</fullName>
    </submittedName>
</protein>
<evidence type="ECO:0000313" key="1">
    <source>
        <dbReference type="EMBL" id="EEG89682.1"/>
    </source>
</evidence>
<dbReference type="EMBL" id="ABVR01000041">
    <property type="protein sequence ID" value="EEG89682.1"/>
    <property type="molecule type" value="Genomic_DNA"/>
</dbReference>
<accession>C0BA40</accession>
<dbReference type="AlphaFoldDB" id="C0BA40"/>
<organism evidence="1 2">
    <name type="scientific">Coprococcus comes ATCC 27758</name>
    <dbReference type="NCBI Taxonomy" id="470146"/>
    <lineage>
        <taxon>Bacteria</taxon>
        <taxon>Bacillati</taxon>
        <taxon>Bacillota</taxon>
        <taxon>Clostridia</taxon>
        <taxon>Lachnospirales</taxon>
        <taxon>Lachnospiraceae</taxon>
        <taxon>Coprococcus</taxon>
    </lineage>
</organism>
<dbReference type="GeneID" id="92825001"/>
<proteinExistence type="predicted"/>
<sequence length="198" mass="22573">MKDNTVTTADGIEVYKHNIKYYADEYITNELDIDHVDQDNKQIVKDNFVDMLFYISDHITKPDNADIKALDYIFNVYVRLCSKYGVNPTLEAFSFLVDIDRTTFTNWLNGQYRTAEHLNTVKKWLNICKGFLVNNLGNSKGTDANKIFIAKAAYGMAETKAVEQEQITGARKTVEQIAQDIGADVIEDQDADDTVFDF</sequence>
<reference evidence="1 2" key="2">
    <citation type="submission" date="2009-03" db="EMBL/GenBank/DDBJ databases">
        <title>Draft genome sequence of Coprococcus comes (ATCC 27758).</title>
        <authorList>
            <person name="Sudarsanam P."/>
            <person name="Ley R."/>
            <person name="Guruge J."/>
            <person name="Turnbaugh P.J."/>
            <person name="Mahowald M."/>
            <person name="Liep D."/>
            <person name="Gordon J."/>
        </authorList>
    </citation>
    <scope>NUCLEOTIDE SEQUENCE [LARGE SCALE GENOMIC DNA]</scope>
    <source>
        <strain evidence="1 2">ATCC 27758</strain>
    </source>
</reference>
<dbReference type="RefSeq" id="WP_008375420.1">
    <property type="nucleotide sequence ID" value="NZ_CP102277.1"/>
</dbReference>